<gene>
    <name evidence="2" type="ORF">NAEGRDRAFT_60093</name>
</gene>
<protein>
    <submittedName>
        <fullName evidence="2">Predicted protein</fullName>
    </submittedName>
</protein>
<dbReference type="eggNOG" id="KOG0101">
    <property type="taxonomic scope" value="Eukaryota"/>
</dbReference>
<dbReference type="Gene3D" id="3.40.50.410">
    <property type="entry name" value="von Willebrand factor, type A domain"/>
    <property type="match status" value="1"/>
</dbReference>
<dbReference type="STRING" id="5762.D2W671"/>
<evidence type="ECO:0000313" key="3">
    <source>
        <dbReference type="Proteomes" id="UP000006671"/>
    </source>
</evidence>
<dbReference type="RefSeq" id="XP_002668176.1">
    <property type="nucleotide sequence ID" value="XM_002668130.1"/>
</dbReference>
<dbReference type="Pfam" id="PF00092">
    <property type="entry name" value="VWA"/>
    <property type="match status" value="1"/>
</dbReference>
<dbReference type="KEGG" id="ngr:NAEGRDRAFT_60093"/>
<accession>D2W671</accession>
<dbReference type="InterPro" id="IPR002035">
    <property type="entry name" value="VWF_A"/>
</dbReference>
<reference evidence="2 3" key="1">
    <citation type="journal article" date="2010" name="Cell">
        <title>The genome of Naegleria gruberi illuminates early eukaryotic versatility.</title>
        <authorList>
            <person name="Fritz-Laylin L.K."/>
            <person name="Prochnik S.E."/>
            <person name="Ginger M.L."/>
            <person name="Dacks J.B."/>
            <person name="Carpenter M.L."/>
            <person name="Field M.C."/>
            <person name="Kuo A."/>
            <person name="Paredez A."/>
            <person name="Chapman J."/>
            <person name="Pham J."/>
            <person name="Shu S."/>
            <person name="Neupane R."/>
            <person name="Cipriano M."/>
            <person name="Mancuso J."/>
            <person name="Tu H."/>
            <person name="Salamov A."/>
            <person name="Lindquist E."/>
            <person name="Shapiro H."/>
            <person name="Lucas S."/>
            <person name="Grigoriev I.V."/>
            <person name="Cande W.Z."/>
            <person name="Fulton C."/>
            <person name="Rokhsar D.S."/>
            <person name="Dawson S.C."/>
        </authorList>
    </citation>
    <scope>NUCLEOTIDE SEQUENCE [LARGE SCALE GENOMIC DNA]</scope>
    <source>
        <strain evidence="2 3">NEG-M</strain>
    </source>
</reference>
<dbReference type="VEuPathDB" id="AmoebaDB:NAEGRDRAFT_60093"/>
<keyword evidence="3" id="KW-1185">Reference proteome</keyword>
<evidence type="ECO:0000259" key="1">
    <source>
        <dbReference type="PROSITE" id="PS50234"/>
    </source>
</evidence>
<dbReference type="InterPro" id="IPR036465">
    <property type="entry name" value="vWFA_dom_sf"/>
</dbReference>
<dbReference type="SUPFAM" id="SSF53300">
    <property type="entry name" value="vWA-like"/>
    <property type="match status" value="1"/>
</dbReference>
<proteinExistence type="predicted"/>
<name>D2W671_NAEGR</name>
<dbReference type="Proteomes" id="UP000006671">
    <property type="component" value="Unassembled WGS sequence"/>
</dbReference>
<organism evidence="3">
    <name type="scientific">Naegleria gruberi</name>
    <name type="common">Amoeba</name>
    <dbReference type="NCBI Taxonomy" id="5762"/>
    <lineage>
        <taxon>Eukaryota</taxon>
        <taxon>Discoba</taxon>
        <taxon>Heterolobosea</taxon>
        <taxon>Tetramitia</taxon>
        <taxon>Eutetramitia</taxon>
        <taxon>Vahlkampfiidae</taxon>
        <taxon>Naegleria</taxon>
    </lineage>
</organism>
<dbReference type="InterPro" id="IPR043129">
    <property type="entry name" value="ATPase_NBD"/>
</dbReference>
<sequence>MSDIFGQDFMHELKISKPAQFEELMSLWEKKKVSIENISTQQFIQIDGLLKEFFTTHADLTNQLVKTHFRLGRIILTTNCLDKIFEGVLTEIESHVQKELIQMRDNFNDSSREFNYIFVVGGFGESKVLQSRLTQKFQSPICKVVVPPSPGGAIVKGAVMLGRDPSLIVTRRMRRSYGVTSYKKFIPNVHDEKKKIKLKGRNEPYCKDCFDIYVDVNDEVRYDQVVVREYGVTSESQESMILELYLSPIPNTRFVTESFVKKCGEILIDMKGTRGMDRIVQVEMFFGKSAIEIHAIDLTSKKSFKASVDFERHLINNAPPPGPQISSEVFHFIFVNDKSGSMGGSDARPTSSKYSNDRLGALFESCEKFLEVRDGSSDLVSCIMYDHSAYNCFTTNPLSTSLVSTMSSYVAGGGTSFTNAMQSVSSLISSTYPNHQSYKIVVLFMSDGEDSADEAVSITGQLVSSHDIILHTIQLGGSSDNTGLRQMAATGRGQFKRANDSASLAGIYQEIANHPVAN</sequence>
<dbReference type="OMA" id="HEGWIYL"/>
<dbReference type="SUPFAM" id="SSF53067">
    <property type="entry name" value="Actin-like ATPase domain"/>
    <property type="match status" value="1"/>
</dbReference>
<feature type="domain" description="VWFA" evidence="1">
    <location>
        <begin position="331"/>
        <end position="511"/>
    </location>
</feature>
<dbReference type="PANTHER" id="PTHR14187:SF5">
    <property type="entry name" value="HEAT SHOCK 70 KDA PROTEIN 12A"/>
    <property type="match status" value="1"/>
</dbReference>
<dbReference type="AlphaFoldDB" id="D2W671"/>
<dbReference type="EMBL" id="GG739244">
    <property type="protein sequence ID" value="EFC35432.1"/>
    <property type="molecule type" value="Genomic_DNA"/>
</dbReference>
<dbReference type="GeneID" id="8861122"/>
<dbReference type="InParanoid" id="D2W671"/>
<dbReference type="PROSITE" id="PS50234">
    <property type="entry name" value="VWFA"/>
    <property type="match status" value="1"/>
</dbReference>
<dbReference type="PANTHER" id="PTHR14187">
    <property type="entry name" value="ALPHA KINASE/ELONGATION FACTOR 2 KINASE"/>
    <property type="match status" value="1"/>
</dbReference>
<evidence type="ECO:0000313" key="2">
    <source>
        <dbReference type="EMBL" id="EFC35432.1"/>
    </source>
</evidence>
<dbReference type="OrthoDB" id="2963168at2759"/>
<dbReference type="CDD" id="cd00198">
    <property type="entry name" value="vWFA"/>
    <property type="match status" value="1"/>
</dbReference>